<comment type="caution">
    <text evidence="2">The sequence shown here is derived from an EMBL/GenBank/DDBJ whole genome shotgun (WGS) entry which is preliminary data.</text>
</comment>
<dbReference type="GeneID" id="85322634"/>
<protein>
    <submittedName>
        <fullName evidence="2">Uncharacterized protein</fullName>
    </submittedName>
</protein>
<reference evidence="2" key="1">
    <citation type="submission" date="2023-06" db="EMBL/GenBank/DDBJ databases">
        <title>Genome-scale phylogeny and comparative genomics of the fungal order Sordariales.</title>
        <authorList>
            <consortium name="Lawrence Berkeley National Laboratory"/>
            <person name="Hensen N."/>
            <person name="Bonometti L."/>
            <person name="Westerberg I."/>
            <person name="Brannstrom I.O."/>
            <person name="Guillou S."/>
            <person name="Cros-Aarteil S."/>
            <person name="Calhoun S."/>
            <person name="Haridas S."/>
            <person name="Kuo A."/>
            <person name="Mondo S."/>
            <person name="Pangilinan J."/>
            <person name="Riley R."/>
            <person name="LaButti K."/>
            <person name="Andreopoulos B."/>
            <person name="Lipzen A."/>
            <person name="Chen C."/>
            <person name="Yanf M."/>
            <person name="Daum C."/>
            <person name="Ng V."/>
            <person name="Clum A."/>
            <person name="Steindorff A."/>
            <person name="Ohm R."/>
            <person name="Martin F."/>
            <person name="Silar P."/>
            <person name="Natvig D."/>
            <person name="Lalanne C."/>
            <person name="Gautier V."/>
            <person name="Ament-velasquez S.L."/>
            <person name="Kruys A."/>
            <person name="Hutchinson M.I."/>
            <person name="Powell A.J."/>
            <person name="Barry K."/>
            <person name="Miller A.N."/>
            <person name="Grigoriev I.V."/>
            <person name="Debuchy R."/>
            <person name="Gladieux P."/>
            <person name="Thoren M.H."/>
            <person name="Johannesson H."/>
        </authorList>
    </citation>
    <scope>NUCLEOTIDE SEQUENCE</scope>
    <source>
        <strain evidence="2">SMH2392-1A</strain>
    </source>
</reference>
<organism evidence="2 3">
    <name type="scientific">Lasiosphaeria miniovina</name>
    <dbReference type="NCBI Taxonomy" id="1954250"/>
    <lineage>
        <taxon>Eukaryota</taxon>
        <taxon>Fungi</taxon>
        <taxon>Dikarya</taxon>
        <taxon>Ascomycota</taxon>
        <taxon>Pezizomycotina</taxon>
        <taxon>Sordariomycetes</taxon>
        <taxon>Sordariomycetidae</taxon>
        <taxon>Sordariales</taxon>
        <taxon>Lasiosphaeriaceae</taxon>
        <taxon>Lasiosphaeria</taxon>
    </lineage>
</organism>
<gene>
    <name evidence="2" type="ORF">B0T26DRAFT_671676</name>
</gene>
<feature type="region of interest" description="Disordered" evidence="1">
    <location>
        <begin position="331"/>
        <end position="352"/>
    </location>
</feature>
<accession>A0AA40B3F1</accession>
<keyword evidence="3" id="KW-1185">Reference proteome</keyword>
<dbReference type="Proteomes" id="UP001172101">
    <property type="component" value="Unassembled WGS sequence"/>
</dbReference>
<dbReference type="RefSeq" id="XP_060299798.1">
    <property type="nucleotide sequence ID" value="XM_060439364.1"/>
</dbReference>
<dbReference type="AlphaFoldDB" id="A0AA40B3F1"/>
<proteinExistence type="predicted"/>
<evidence type="ECO:0000256" key="1">
    <source>
        <dbReference type="SAM" id="MobiDB-lite"/>
    </source>
</evidence>
<dbReference type="EMBL" id="JAUIRO010000002">
    <property type="protein sequence ID" value="KAK0726942.1"/>
    <property type="molecule type" value="Genomic_DNA"/>
</dbReference>
<evidence type="ECO:0000313" key="3">
    <source>
        <dbReference type="Proteomes" id="UP001172101"/>
    </source>
</evidence>
<evidence type="ECO:0000313" key="2">
    <source>
        <dbReference type="EMBL" id="KAK0726942.1"/>
    </source>
</evidence>
<feature type="region of interest" description="Disordered" evidence="1">
    <location>
        <begin position="180"/>
        <end position="200"/>
    </location>
</feature>
<sequence length="411" mass="43572">MDKGAAWYKRHRASTRRDRAAMVHTFGGRAHAPTQFFGRALSVAVAGHSKSMSMAGTGSRGSQYCNLGHCGGLLGGVLRSLVTTFAEALFNRLSPFPCPSGLKATGQGHLPWSRIVVARSTGSVPAMIIFFGLRYCRCLSIFGPKSNIGEQKIGAVNHLRRQAPLAFDGRVQVQSVLPGLPHPPGAGPRSDVAIESQDASRDESEAMRCHAMRILRERGGPWAGALTHGEPGAISTPLGSLRCKLRGLSRAGERGEAVANAAAARVPRRLASCHGRGPLQTQIVNQICQWLNVLPAAKVGGRLVAFMGSDCIENCAAIHQSWADFPATLSGQEADQQRPQVASGPTASDTDTTILAHWGGGLGEGRTGIAGAWASATRPEMGDTAVLWSFQLRTDLSSFAIVQTQTPDSRL</sequence>
<name>A0AA40B3F1_9PEZI</name>